<dbReference type="OrthoDB" id="9972196at2759"/>
<feature type="domain" description="CMP/dCMP-type deaminase" evidence="2">
    <location>
        <begin position="1"/>
        <end position="75"/>
    </location>
</feature>
<dbReference type="Proteomes" id="UP000053263">
    <property type="component" value="Unassembled WGS sequence"/>
</dbReference>
<name>A0A0C9SKE9_PLICR</name>
<dbReference type="Gene3D" id="3.40.140.10">
    <property type="entry name" value="Cytidine Deaminase, domain 2"/>
    <property type="match status" value="1"/>
</dbReference>
<dbReference type="Pfam" id="PF00383">
    <property type="entry name" value="dCMP_cyt_deam_1"/>
    <property type="match status" value="1"/>
</dbReference>
<feature type="region of interest" description="Disordered" evidence="1">
    <location>
        <begin position="74"/>
        <end position="150"/>
    </location>
</feature>
<proteinExistence type="predicted"/>
<dbReference type="GO" id="GO:0003824">
    <property type="term" value="F:catalytic activity"/>
    <property type="evidence" value="ECO:0007669"/>
    <property type="project" value="InterPro"/>
</dbReference>
<evidence type="ECO:0000313" key="4">
    <source>
        <dbReference type="Proteomes" id="UP000053263"/>
    </source>
</evidence>
<protein>
    <recommendedName>
        <fullName evidence="2">CMP/dCMP-type deaminase domain-containing protein</fullName>
    </recommendedName>
</protein>
<organism evidence="3 4">
    <name type="scientific">Plicaturopsis crispa FD-325 SS-3</name>
    <dbReference type="NCBI Taxonomy" id="944288"/>
    <lineage>
        <taxon>Eukaryota</taxon>
        <taxon>Fungi</taxon>
        <taxon>Dikarya</taxon>
        <taxon>Basidiomycota</taxon>
        <taxon>Agaricomycotina</taxon>
        <taxon>Agaricomycetes</taxon>
        <taxon>Agaricomycetidae</taxon>
        <taxon>Amylocorticiales</taxon>
        <taxon>Amylocorticiaceae</taxon>
        <taxon>Plicatura</taxon>
        <taxon>Plicaturopsis crispa</taxon>
    </lineage>
</organism>
<sequence>MNKTQYYLSECVEAASKSSMVFTLGSIMVKGGKIISTGYNHQRPGYNGTELQSHGHRKPVSMHAEMHAIFNVTGMSPSFKKQKGRRSPKGVPASESSVFQGPPPRTKRSKTKKRRACRHCASPPSSSGECGESAGGSTKESADKRWDARRRDPRVNGADLYVVRVTKKGMGSCKPCWRCLEWARWAGVKRIFHWNNEEGVFEVVKVNNAESTAYETHADVRLYAGLGW</sequence>
<feature type="compositionally biased region" description="Basic and acidic residues" evidence="1">
    <location>
        <begin position="140"/>
        <end position="150"/>
    </location>
</feature>
<dbReference type="AlphaFoldDB" id="A0A0C9SKE9"/>
<gene>
    <name evidence="3" type="ORF">PLICRDRAFT_702425</name>
</gene>
<dbReference type="HOGENOM" id="CLU_057365_0_0_1"/>
<dbReference type="InterPro" id="IPR002125">
    <property type="entry name" value="CMP_dCMP_dom"/>
</dbReference>
<feature type="compositionally biased region" description="Low complexity" evidence="1">
    <location>
        <begin position="120"/>
        <end position="137"/>
    </location>
</feature>
<feature type="compositionally biased region" description="Basic residues" evidence="1">
    <location>
        <begin position="105"/>
        <end position="118"/>
    </location>
</feature>
<dbReference type="GO" id="GO:0006139">
    <property type="term" value="P:nucleobase-containing compound metabolic process"/>
    <property type="evidence" value="ECO:0007669"/>
    <property type="project" value="UniProtKB-ARBA"/>
</dbReference>
<keyword evidence="4" id="KW-1185">Reference proteome</keyword>
<dbReference type="InterPro" id="IPR016193">
    <property type="entry name" value="Cytidine_deaminase-like"/>
</dbReference>
<dbReference type="EMBL" id="KN832575">
    <property type="protein sequence ID" value="KII83616.1"/>
    <property type="molecule type" value="Genomic_DNA"/>
</dbReference>
<evidence type="ECO:0000313" key="3">
    <source>
        <dbReference type="EMBL" id="KII83616.1"/>
    </source>
</evidence>
<evidence type="ECO:0000259" key="2">
    <source>
        <dbReference type="Pfam" id="PF00383"/>
    </source>
</evidence>
<accession>A0A0C9SKE9</accession>
<dbReference type="SUPFAM" id="SSF53927">
    <property type="entry name" value="Cytidine deaminase-like"/>
    <property type="match status" value="1"/>
</dbReference>
<reference evidence="3 4" key="1">
    <citation type="submission" date="2014-06" db="EMBL/GenBank/DDBJ databases">
        <title>Evolutionary Origins and Diversification of the Mycorrhizal Mutualists.</title>
        <authorList>
            <consortium name="DOE Joint Genome Institute"/>
            <consortium name="Mycorrhizal Genomics Consortium"/>
            <person name="Kohler A."/>
            <person name="Kuo A."/>
            <person name="Nagy L.G."/>
            <person name="Floudas D."/>
            <person name="Copeland A."/>
            <person name="Barry K.W."/>
            <person name="Cichocki N."/>
            <person name="Veneault-Fourrey C."/>
            <person name="LaButti K."/>
            <person name="Lindquist E.A."/>
            <person name="Lipzen A."/>
            <person name="Lundell T."/>
            <person name="Morin E."/>
            <person name="Murat C."/>
            <person name="Riley R."/>
            <person name="Ohm R."/>
            <person name="Sun H."/>
            <person name="Tunlid A."/>
            <person name="Henrissat B."/>
            <person name="Grigoriev I.V."/>
            <person name="Hibbett D.S."/>
            <person name="Martin F."/>
        </authorList>
    </citation>
    <scope>NUCLEOTIDE SEQUENCE [LARGE SCALE GENOMIC DNA]</scope>
    <source>
        <strain evidence="3 4">FD-325 SS-3</strain>
    </source>
</reference>
<evidence type="ECO:0000256" key="1">
    <source>
        <dbReference type="SAM" id="MobiDB-lite"/>
    </source>
</evidence>